<gene>
    <name evidence="12" type="primary">LOC107069243</name>
</gene>
<feature type="domain" description="ABC transporter" evidence="10">
    <location>
        <begin position="27"/>
        <end position="268"/>
    </location>
</feature>
<dbReference type="SUPFAM" id="SSF52540">
    <property type="entry name" value="P-loop containing nucleoside triphosphate hydrolases"/>
    <property type="match status" value="1"/>
</dbReference>
<feature type="transmembrane region" description="Helical" evidence="9">
    <location>
        <begin position="506"/>
        <end position="524"/>
    </location>
</feature>
<feature type="transmembrane region" description="Helical" evidence="9">
    <location>
        <begin position="477"/>
        <end position="500"/>
    </location>
</feature>
<evidence type="ECO:0000313" key="11">
    <source>
        <dbReference type="Proteomes" id="UP000694924"/>
    </source>
</evidence>
<reference evidence="12" key="1">
    <citation type="submission" date="2025-08" db="UniProtKB">
        <authorList>
            <consortium name="RefSeq"/>
        </authorList>
    </citation>
    <scope>IDENTIFICATION</scope>
    <source>
        <tissue evidence="12">Whole body</tissue>
    </source>
</reference>
<evidence type="ECO:0000256" key="9">
    <source>
        <dbReference type="SAM" id="Phobius"/>
    </source>
</evidence>
<evidence type="ECO:0000256" key="1">
    <source>
        <dbReference type="ARBA" id="ARBA00004141"/>
    </source>
</evidence>
<evidence type="ECO:0000259" key="10">
    <source>
        <dbReference type="PROSITE" id="PS50893"/>
    </source>
</evidence>
<dbReference type="InterPro" id="IPR050352">
    <property type="entry name" value="ABCG_transporters"/>
</dbReference>
<keyword evidence="5" id="KW-0547">Nucleotide-binding</keyword>
<comment type="similarity">
    <text evidence="2">Belongs to the ABC transporter superfamily. ABCG family. Eye pigment precursor importer (TC 3.A.1.204) subfamily.</text>
</comment>
<dbReference type="PROSITE" id="PS50893">
    <property type="entry name" value="ABC_TRANSPORTER_2"/>
    <property type="match status" value="1"/>
</dbReference>
<keyword evidence="7 9" id="KW-1133">Transmembrane helix</keyword>
<evidence type="ECO:0000256" key="4">
    <source>
        <dbReference type="ARBA" id="ARBA00022692"/>
    </source>
</evidence>
<evidence type="ECO:0000256" key="6">
    <source>
        <dbReference type="ARBA" id="ARBA00022840"/>
    </source>
</evidence>
<proteinExistence type="inferred from homology"/>
<dbReference type="PANTHER" id="PTHR48041">
    <property type="entry name" value="ABC TRANSPORTER G FAMILY MEMBER 28"/>
    <property type="match status" value="1"/>
</dbReference>
<dbReference type="GeneID" id="107069243"/>
<dbReference type="InterPro" id="IPR043926">
    <property type="entry name" value="ABCG_dom"/>
</dbReference>
<dbReference type="PROSITE" id="PS00211">
    <property type="entry name" value="ABC_TRANSPORTER_1"/>
    <property type="match status" value="1"/>
</dbReference>
<organism evidence="11 12">
    <name type="scientific">Polistes dominula</name>
    <name type="common">European paper wasp</name>
    <name type="synonym">Vespa dominula</name>
    <dbReference type="NCBI Taxonomy" id="743375"/>
    <lineage>
        <taxon>Eukaryota</taxon>
        <taxon>Metazoa</taxon>
        <taxon>Ecdysozoa</taxon>
        <taxon>Arthropoda</taxon>
        <taxon>Hexapoda</taxon>
        <taxon>Insecta</taxon>
        <taxon>Pterygota</taxon>
        <taxon>Neoptera</taxon>
        <taxon>Endopterygota</taxon>
        <taxon>Hymenoptera</taxon>
        <taxon>Apocrita</taxon>
        <taxon>Aculeata</taxon>
        <taxon>Vespoidea</taxon>
        <taxon>Vespidae</taxon>
        <taxon>Polistinae</taxon>
        <taxon>Polistini</taxon>
        <taxon>Polistes</taxon>
    </lineage>
</organism>
<dbReference type="Pfam" id="PF00005">
    <property type="entry name" value="ABC_tran"/>
    <property type="match status" value="1"/>
</dbReference>
<dbReference type="InterPro" id="IPR027417">
    <property type="entry name" value="P-loop_NTPase"/>
</dbReference>
<dbReference type="InterPro" id="IPR003593">
    <property type="entry name" value="AAA+_ATPase"/>
</dbReference>
<feature type="transmembrane region" description="Helical" evidence="9">
    <location>
        <begin position="438"/>
        <end position="465"/>
    </location>
</feature>
<evidence type="ECO:0000313" key="12">
    <source>
        <dbReference type="RefSeq" id="XP_015181878.1"/>
    </source>
</evidence>
<evidence type="ECO:0000256" key="3">
    <source>
        <dbReference type="ARBA" id="ARBA00022448"/>
    </source>
</evidence>
<comment type="subcellular location">
    <subcellularLocation>
        <location evidence="1">Membrane</location>
        <topology evidence="1">Multi-pass membrane protein</topology>
    </subcellularLocation>
</comment>
<dbReference type="Gene3D" id="3.40.50.300">
    <property type="entry name" value="P-loop containing nucleotide triphosphate hydrolases"/>
    <property type="match status" value="1"/>
</dbReference>
<sequence>MNDQLMEKSTNNEDSSRAILFWRELSVYAMDRNKKSISKQLINNVRGVIKPGNLTAILGSSGSGKTSLMTALALRTGPGIVVHGDIRVNGVPVGSSYMKHHSGFMHQEDIFIGTMTVLEHLWFMARMKLDRRTRNRDIRGKIDNLLRDVGLTCKSNIRIGDKDDKKILSGGEKKRLAFATELLTDPKILFLDEPTTGQDANSASVLISELRKFAAKGRTVLCTIHQPSSAIFDCFHRIILVADGRIAFAGTSEQAIRFFASQGYECPEAYNPADFLVATLAIAPGDEDNSKRTAQRICDAFLTSEACEEIDVNIQLELHIAKTYDWRNDVTRPNDFKQLQCWLKLFWMVHRGFMQVIRDPSLQLIRMLQKLCVATMAGLCFVGAVNLDQLGIQATQGVIFIIVSENAFFPMYSTLSLIPQELPLFLREYRAGMYSVFLYYLARILSLIPGLILEPILFITIVYWLSGLRATTDAVILSIMVIMFTMNVSTACGCFFSAAFDSVPLAMAYLVPFDYILMISMGPFIKLSTLPIYLRWVRYISWLLHSTEALSIIQWRGVHNISCEIVHEDLPCMTEGSEVLEYYDFDENNFWMNIISMTIIYIVFHIFGYAFLLRRCRSN</sequence>
<dbReference type="InterPro" id="IPR003439">
    <property type="entry name" value="ABC_transporter-like_ATP-bd"/>
</dbReference>
<dbReference type="Proteomes" id="UP000694924">
    <property type="component" value="Unplaced"/>
</dbReference>
<dbReference type="InterPro" id="IPR017871">
    <property type="entry name" value="ABC_transporter-like_CS"/>
</dbReference>
<dbReference type="RefSeq" id="XP_015181878.1">
    <property type="nucleotide sequence ID" value="XM_015326392.1"/>
</dbReference>
<name>A0ABM1INU1_POLDO</name>
<keyword evidence="11" id="KW-1185">Reference proteome</keyword>
<dbReference type="Pfam" id="PF19055">
    <property type="entry name" value="ABC2_membrane_7"/>
    <property type="match status" value="1"/>
</dbReference>
<evidence type="ECO:0000256" key="7">
    <source>
        <dbReference type="ARBA" id="ARBA00022989"/>
    </source>
</evidence>
<keyword evidence="8 9" id="KW-0472">Membrane</keyword>
<protein>
    <submittedName>
        <fullName evidence="12">Protein scarlet isoform X1</fullName>
    </submittedName>
</protein>
<dbReference type="InterPro" id="IPR013525">
    <property type="entry name" value="ABC2_TM"/>
</dbReference>
<dbReference type="Pfam" id="PF01061">
    <property type="entry name" value="ABC2_membrane"/>
    <property type="match status" value="1"/>
</dbReference>
<keyword evidence="6" id="KW-0067">ATP-binding</keyword>
<evidence type="ECO:0000256" key="5">
    <source>
        <dbReference type="ARBA" id="ARBA00022741"/>
    </source>
</evidence>
<dbReference type="SMART" id="SM00382">
    <property type="entry name" value="AAA"/>
    <property type="match status" value="1"/>
</dbReference>
<keyword evidence="3" id="KW-0813">Transport</keyword>
<evidence type="ECO:0000256" key="2">
    <source>
        <dbReference type="ARBA" id="ARBA00005814"/>
    </source>
</evidence>
<evidence type="ECO:0000256" key="8">
    <source>
        <dbReference type="ARBA" id="ARBA00023136"/>
    </source>
</evidence>
<keyword evidence="4 9" id="KW-0812">Transmembrane</keyword>
<dbReference type="PANTHER" id="PTHR48041:SF139">
    <property type="entry name" value="PROTEIN SCARLET"/>
    <property type="match status" value="1"/>
</dbReference>
<accession>A0ABM1INU1</accession>
<feature type="transmembrane region" description="Helical" evidence="9">
    <location>
        <begin position="590"/>
        <end position="613"/>
    </location>
</feature>